<reference evidence="36" key="3">
    <citation type="submission" date="2025-09" db="UniProtKB">
        <authorList>
            <consortium name="Ensembl"/>
        </authorList>
    </citation>
    <scope>IDENTIFICATION</scope>
</reference>
<evidence type="ECO:0000256" key="23">
    <source>
        <dbReference type="ARBA" id="ARBA00050180"/>
    </source>
</evidence>
<feature type="binding site" evidence="25">
    <location>
        <position position="3729"/>
    </location>
    <ligand>
        <name>S-adenosyl-L-methionine</name>
        <dbReference type="ChEBI" id="CHEBI:59789"/>
    </ligand>
</feature>
<feature type="compositionally biased region" description="Polar residues" evidence="29">
    <location>
        <begin position="221"/>
        <end position="232"/>
    </location>
</feature>
<dbReference type="InterPro" id="IPR001965">
    <property type="entry name" value="Znf_PHD"/>
</dbReference>
<evidence type="ECO:0000256" key="12">
    <source>
        <dbReference type="ARBA" id="ARBA00022843"/>
    </source>
</evidence>
<dbReference type="SMART" id="SM00508">
    <property type="entry name" value="PostSET"/>
    <property type="match status" value="1"/>
</dbReference>
<evidence type="ECO:0000256" key="16">
    <source>
        <dbReference type="ARBA" id="ARBA00023108"/>
    </source>
</evidence>
<dbReference type="Pfam" id="PF13771">
    <property type="entry name" value="zf-HC5HC2H"/>
    <property type="match status" value="1"/>
</dbReference>
<dbReference type="InterPro" id="IPR044133">
    <property type="entry name" value="KMT2A_PHD3"/>
</dbReference>
<dbReference type="Pfam" id="PF05964">
    <property type="entry name" value="FYRN"/>
    <property type="match status" value="1"/>
</dbReference>
<dbReference type="InterPro" id="IPR001214">
    <property type="entry name" value="SET_dom"/>
</dbReference>
<comment type="similarity">
    <text evidence="24">Belongs to the class V-like SAM-binding methyltransferase superfamily. Histone-lysine methyltransferase family. TRX/MLL subfamily.</text>
</comment>
<keyword evidence="13 24" id="KW-0156">Chromatin regulator</keyword>
<keyword evidence="2" id="KW-0488">Methylation</keyword>
<evidence type="ECO:0000256" key="5">
    <source>
        <dbReference type="ARBA" id="ARBA00022603"/>
    </source>
</evidence>
<feature type="region of interest" description="Disordered" evidence="29">
    <location>
        <begin position="3464"/>
        <end position="3490"/>
    </location>
</feature>
<dbReference type="GO" id="GO:0002376">
    <property type="term" value="P:immune system process"/>
    <property type="evidence" value="ECO:0007669"/>
    <property type="project" value="UniProtKB-ARBA"/>
</dbReference>
<feature type="compositionally biased region" description="Low complexity" evidence="29">
    <location>
        <begin position="2110"/>
        <end position="2124"/>
    </location>
</feature>
<dbReference type="Pfam" id="PF05965">
    <property type="entry name" value="FYRC"/>
    <property type="match status" value="1"/>
</dbReference>
<evidence type="ECO:0000256" key="13">
    <source>
        <dbReference type="ARBA" id="ARBA00022853"/>
    </source>
</evidence>
<feature type="region of interest" description="Disordered" evidence="29">
    <location>
        <begin position="3381"/>
        <end position="3452"/>
    </location>
</feature>
<feature type="compositionally biased region" description="Polar residues" evidence="29">
    <location>
        <begin position="165"/>
        <end position="174"/>
    </location>
</feature>
<feature type="compositionally biased region" description="Low complexity" evidence="29">
    <location>
        <begin position="359"/>
        <end position="398"/>
    </location>
</feature>
<dbReference type="SMART" id="SM00542">
    <property type="entry name" value="FYRC"/>
    <property type="match status" value="1"/>
</dbReference>
<feature type="compositionally biased region" description="Pro residues" evidence="29">
    <location>
        <begin position="467"/>
        <end position="480"/>
    </location>
</feature>
<feature type="region of interest" description="Disordered" evidence="29">
    <location>
        <begin position="1972"/>
        <end position="2023"/>
    </location>
</feature>
<evidence type="ECO:0000256" key="22">
    <source>
        <dbReference type="ARBA" id="ARBA00050089"/>
    </source>
</evidence>
<keyword evidence="8 26" id="KW-0479">Metal-binding</keyword>
<evidence type="ECO:0000256" key="3">
    <source>
        <dbReference type="ARBA" id="ARBA00022499"/>
    </source>
</evidence>
<dbReference type="Gene3D" id="3.30.40.10">
    <property type="entry name" value="Zinc/RING finger domain, C3HC4 (zinc finger)"/>
    <property type="match status" value="3"/>
</dbReference>
<feature type="compositionally biased region" description="Low complexity" evidence="29">
    <location>
        <begin position="1"/>
        <end position="17"/>
    </location>
</feature>
<feature type="compositionally biased region" description="Low complexity" evidence="29">
    <location>
        <begin position="453"/>
        <end position="466"/>
    </location>
</feature>
<dbReference type="InterPro" id="IPR003616">
    <property type="entry name" value="Post-SET_dom"/>
</dbReference>
<dbReference type="SUPFAM" id="SSF57903">
    <property type="entry name" value="FYVE/PHD zinc finger"/>
    <property type="match status" value="2"/>
</dbReference>
<keyword evidence="7 24" id="KW-0949">S-adenosyl-L-methionine</keyword>
<feature type="region of interest" description="Disordered" evidence="29">
    <location>
        <begin position="1553"/>
        <end position="1593"/>
    </location>
</feature>
<evidence type="ECO:0000256" key="9">
    <source>
        <dbReference type="ARBA" id="ARBA00022737"/>
    </source>
</evidence>
<evidence type="ECO:0000313" key="37">
    <source>
        <dbReference type="Proteomes" id="UP000694563"/>
    </source>
</evidence>
<feature type="compositionally biased region" description="Basic and acidic residues" evidence="29">
    <location>
        <begin position="1127"/>
        <end position="1137"/>
    </location>
</feature>
<keyword evidence="16" id="KW-0090">Biological rhythms</keyword>
<feature type="binding site" evidence="26">
    <location>
        <position position="3799"/>
    </location>
    <ligand>
        <name>Zn(2+)</name>
        <dbReference type="ChEBI" id="CHEBI:29105"/>
    </ligand>
</feature>
<evidence type="ECO:0000256" key="18">
    <source>
        <dbReference type="ARBA" id="ARBA00023125"/>
    </source>
</evidence>
<dbReference type="InterPro" id="IPR001487">
    <property type="entry name" value="Bromodomain"/>
</dbReference>
<dbReference type="PANTHER" id="PTHR45838">
    <property type="entry name" value="HISTONE-LYSINE-N-METHYLTRANSFERASE 2 KMT2 FAMILY MEMBER"/>
    <property type="match status" value="1"/>
</dbReference>
<feature type="region of interest" description="Disordered" evidence="29">
    <location>
        <begin position="2533"/>
        <end position="2558"/>
    </location>
</feature>
<dbReference type="InterPro" id="IPR003888">
    <property type="entry name" value="FYrich_N"/>
</dbReference>
<feature type="binding site" evidence="26">
    <location>
        <position position="3854"/>
    </location>
    <ligand>
        <name>Zn(2+)</name>
        <dbReference type="ChEBI" id="CHEBI:29105"/>
    </ligand>
</feature>
<feature type="domain" description="PHD-type" evidence="31">
    <location>
        <begin position="1369"/>
        <end position="1423"/>
    </location>
</feature>
<feature type="compositionally biased region" description="Low complexity" evidence="29">
    <location>
        <begin position="628"/>
        <end position="640"/>
    </location>
</feature>
<feature type="region of interest" description="Disordered" evidence="29">
    <location>
        <begin position="2175"/>
        <end position="2232"/>
    </location>
</feature>
<comment type="catalytic activity">
    <reaction evidence="23">
        <text>L-cysteinyl-[protein] + S-adenosyl-L-methionine = S-methyl-L-cysteinyl-[protein] + S-adenosyl-L-homocysteine + H(+)</text>
        <dbReference type="Rhea" id="RHEA:66544"/>
        <dbReference type="Rhea" id="RHEA-COMP:10131"/>
        <dbReference type="Rhea" id="RHEA-COMP:10132"/>
        <dbReference type="ChEBI" id="CHEBI:15378"/>
        <dbReference type="ChEBI" id="CHEBI:29950"/>
        <dbReference type="ChEBI" id="CHEBI:57856"/>
        <dbReference type="ChEBI" id="CHEBI:59789"/>
        <dbReference type="ChEBI" id="CHEBI:82612"/>
    </reaction>
    <physiologicalReaction direction="left-to-right" evidence="23">
        <dbReference type="Rhea" id="RHEA:66545"/>
    </physiologicalReaction>
</comment>
<feature type="compositionally biased region" description="Polar residues" evidence="29">
    <location>
        <begin position="707"/>
        <end position="717"/>
    </location>
</feature>
<feature type="domain" description="PHD-type" evidence="35">
    <location>
        <begin position="1760"/>
        <end position="1868"/>
    </location>
</feature>
<keyword evidence="17 27" id="KW-0103">Bromodomain</keyword>
<feature type="compositionally biased region" description="Low complexity" evidence="29">
    <location>
        <begin position="1275"/>
        <end position="1293"/>
    </location>
</feature>
<keyword evidence="14" id="KW-0007">Acetylation</keyword>
<protein>
    <recommendedName>
        <fullName evidence="24">Histone-lysine N-methyltransferase</fullName>
        <ecNumber evidence="24">2.1.1.364</ecNumber>
    </recommendedName>
</protein>
<feature type="compositionally biased region" description="Basic and acidic residues" evidence="29">
    <location>
        <begin position="755"/>
        <end position="799"/>
    </location>
</feature>
<dbReference type="SMART" id="SM00297">
    <property type="entry name" value="BROMO"/>
    <property type="match status" value="1"/>
</dbReference>
<feature type="region of interest" description="Disordered" evidence="29">
    <location>
        <begin position="1714"/>
        <end position="1759"/>
    </location>
</feature>
<dbReference type="FunFam" id="3.30.40.10:FF:000071">
    <property type="entry name" value="Histone-lysine N-methyltransferase"/>
    <property type="match status" value="1"/>
</dbReference>
<dbReference type="CDD" id="cd15592">
    <property type="entry name" value="PHD3_KMT2A"/>
    <property type="match status" value="1"/>
</dbReference>
<evidence type="ECO:0000256" key="1">
    <source>
        <dbReference type="ARBA" id="ARBA00004123"/>
    </source>
</evidence>
<feature type="compositionally biased region" description="Polar residues" evidence="29">
    <location>
        <begin position="2295"/>
        <end position="2305"/>
    </location>
</feature>
<feature type="compositionally biased region" description="Polar residues" evidence="29">
    <location>
        <begin position="2897"/>
        <end position="2910"/>
    </location>
</feature>
<evidence type="ECO:0000256" key="26">
    <source>
        <dbReference type="PIRSR" id="PIRSR010354-51"/>
    </source>
</evidence>
<dbReference type="PIRSF" id="PIRSF010354">
    <property type="entry name" value="Methyltransferase_trithorax"/>
    <property type="match status" value="1"/>
</dbReference>
<accession>A0A8C3V5J1</accession>
<feature type="domain" description="Bromo" evidence="30">
    <location>
        <begin position="1593"/>
        <end position="1638"/>
    </location>
</feature>
<keyword evidence="3" id="KW-1017">Isopeptide bond</keyword>
<dbReference type="GO" id="GO:0045944">
    <property type="term" value="P:positive regulation of transcription by RNA polymerase II"/>
    <property type="evidence" value="ECO:0007669"/>
    <property type="project" value="UniProtKB-ARBA"/>
</dbReference>
<dbReference type="Gene3D" id="2.170.270.10">
    <property type="entry name" value="SET domain"/>
    <property type="match status" value="1"/>
</dbReference>
<feature type="region of interest" description="Disordered" evidence="29">
    <location>
        <begin position="2888"/>
        <end position="2947"/>
    </location>
</feature>
<feature type="compositionally biased region" description="Polar residues" evidence="29">
    <location>
        <begin position="413"/>
        <end position="427"/>
    </location>
</feature>
<feature type="domain" description="CXXC-type" evidence="34">
    <location>
        <begin position="1054"/>
        <end position="1102"/>
    </location>
</feature>
<dbReference type="Ensembl" id="ENSCUST00005023060.1">
    <property type="protein sequence ID" value="ENSCUSP00005022267.1"/>
    <property type="gene ID" value="ENSCUSG00005014019.1"/>
</dbReference>
<dbReference type="InterPro" id="IPR016569">
    <property type="entry name" value="MeTrfase_trithorax"/>
</dbReference>
<feature type="compositionally biased region" description="Pro residues" evidence="29">
    <location>
        <begin position="1725"/>
        <end position="1737"/>
    </location>
</feature>
<evidence type="ECO:0000256" key="28">
    <source>
        <dbReference type="PROSITE-ProRule" id="PRU00509"/>
    </source>
</evidence>
<dbReference type="GO" id="GO:0140945">
    <property type="term" value="F:histone H3K4 monomethyltransferase activity"/>
    <property type="evidence" value="ECO:0007669"/>
    <property type="project" value="UniProtKB-EC"/>
</dbReference>
<organism evidence="36 37">
    <name type="scientific">Catharus ustulatus</name>
    <name type="common">Russet-backed thrush</name>
    <name type="synonym">Hylocichla ustulatus</name>
    <dbReference type="NCBI Taxonomy" id="91951"/>
    <lineage>
        <taxon>Eukaryota</taxon>
        <taxon>Metazoa</taxon>
        <taxon>Chordata</taxon>
        <taxon>Craniata</taxon>
        <taxon>Vertebrata</taxon>
        <taxon>Euteleostomi</taxon>
        <taxon>Archelosauria</taxon>
        <taxon>Archosauria</taxon>
        <taxon>Dinosauria</taxon>
        <taxon>Saurischia</taxon>
        <taxon>Theropoda</taxon>
        <taxon>Coelurosauria</taxon>
        <taxon>Aves</taxon>
        <taxon>Neognathae</taxon>
        <taxon>Neoaves</taxon>
        <taxon>Telluraves</taxon>
        <taxon>Australaves</taxon>
        <taxon>Passeriformes</taxon>
        <taxon>Turdidae</taxon>
        <taxon>Catharus</taxon>
    </lineage>
</organism>
<dbReference type="PROSITE" id="PS50868">
    <property type="entry name" value="POST_SET"/>
    <property type="match status" value="1"/>
</dbReference>
<keyword evidence="6 24" id="KW-0808">Transferase</keyword>
<gene>
    <name evidence="36" type="primary">KMT2A</name>
</gene>
<feature type="binding site" evidence="25">
    <location>
        <position position="3773"/>
    </location>
    <ligand>
        <name>S-adenosyl-L-methionine</name>
        <dbReference type="ChEBI" id="CHEBI:59789"/>
    </ligand>
</feature>
<dbReference type="Proteomes" id="UP000694563">
    <property type="component" value="Chromosome 28"/>
</dbReference>
<dbReference type="GO" id="GO:0032259">
    <property type="term" value="P:methylation"/>
    <property type="evidence" value="ECO:0007669"/>
    <property type="project" value="UniProtKB-KW"/>
</dbReference>
<evidence type="ECO:0000256" key="6">
    <source>
        <dbReference type="ARBA" id="ARBA00022679"/>
    </source>
</evidence>
<dbReference type="PROSITE" id="PS51542">
    <property type="entry name" value="FYRN"/>
    <property type="match status" value="1"/>
</dbReference>
<comment type="subcellular location">
    <subcellularLocation>
        <location evidence="1 24">Nucleus</location>
    </subcellularLocation>
</comment>
<dbReference type="GO" id="GO:0003677">
    <property type="term" value="F:DNA binding"/>
    <property type="evidence" value="ECO:0007669"/>
    <property type="project" value="UniProtKB-KW"/>
</dbReference>
<feature type="binding site" evidence="25">
    <location>
        <position position="3731"/>
    </location>
    <ligand>
        <name>S-adenosyl-L-methionine</name>
        <dbReference type="ChEBI" id="CHEBI:59789"/>
    </ligand>
</feature>
<feature type="domain" description="PHD-type" evidence="31">
    <location>
        <begin position="1456"/>
        <end position="1517"/>
    </location>
</feature>
<evidence type="ECO:0000256" key="15">
    <source>
        <dbReference type="ARBA" id="ARBA00023015"/>
    </source>
</evidence>
<dbReference type="GO" id="GO:0048511">
    <property type="term" value="P:rhythmic process"/>
    <property type="evidence" value="ECO:0007669"/>
    <property type="project" value="UniProtKB-KW"/>
</dbReference>
<feature type="compositionally biased region" description="Basic and acidic residues" evidence="29">
    <location>
        <begin position="233"/>
        <end position="254"/>
    </location>
</feature>
<feature type="region of interest" description="Disordered" evidence="29">
    <location>
        <begin position="1011"/>
        <end position="1074"/>
    </location>
</feature>
<dbReference type="InterPro" id="IPR042025">
    <property type="entry name" value="KMT2A_PHD2"/>
</dbReference>
<evidence type="ECO:0000256" key="24">
    <source>
        <dbReference type="PIRNR" id="PIRNR010354"/>
    </source>
</evidence>
<dbReference type="GO" id="GO:0008270">
    <property type="term" value="F:zinc ion binding"/>
    <property type="evidence" value="ECO:0007669"/>
    <property type="project" value="UniProtKB-KW"/>
</dbReference>
<dbReference type="CDD" id="cd15693">
    <property type="entry name" value="ePHD_KMT2A"/>
    <property type="match status" value="1"/>
</dbReference>
<dbReference type="CDD" id="cd15590">
    <property type="entry name" value="PHD2_KMT2A"/>
    <property type="match status" value="1"/>
</dbReference>
<feature type="domain" description="Post-SET" evidence="33">
    <location>
        <begin position="3843"/>
        <end position="3859"/>
    </location>
</feature>
<keyword evidence="5 24" id="KW-0489">Methyltransferase</keyword>
<dbReference type="FunFam" id="3.30.160.360:FF:000002">
    <property type="entry name" value="Histone-lysine N-methyltransferase"/>
    <property type="match status" value="1"/>
</dbReference>
<feature type="region of interest" description="Disordered" evidence="29">
    <location>
        <begin position="622"/>
        <end position="687"/>
    </location>
</feature>
<feature type="compositionally biased region" description="Low complexity" evidence="29">
    <location>
        <begin position="2087"/>
        <end position="2098"/>
    </location>
</feature>
<reference evidence="36" key="1">
    <citation type="submission" date="2020-10" db="EMBL/GenBank/DDBJ databases">
        <title>Catharus ustulatus (Swainson's thrush) genome, bCatUst1, primary haplotype v2.</title>
        <authorList>
            <person name="Delmore K."/>
            <person name="Vafadar M."/>
            <person name="Formenti G."/>
            <person name="Chow W."/>
            <person name="Pelan S."/>
            <person name="Howe K."/>
            <person name="Rhie A."/>
            <person name="Mountcastle J."/>
            <person name="Haase B."/>
            <person name="Fedrigo O."/>
            <person name="Jarvis E.D."/>
        </authorList>
    </citation>
    <scope>NUCLEOTIDE SEQUENCE [LARGE SCALE GENOMIC DNA]</scope>
</reference>
<reference evidence="36" key="2">
    <citation type="submission" date="2025-08" db="UniProtKB">
        <authorList>
            <consortium name="Ensembl"/>
        </authorList>
    </citation>
    <scope>IDENTIFICATION</scope>
</reference>
<dbReference type="PROSITE" id="PS51543">
    <property type="entry name" value="FYRC"/>
    <property type="match status" value="1"/>
</dbReference>
<evidence type="ECO:0000256" key="19">
    <source>
        <dbReference type="ARBA" id="ARBA00023163"/>
    </source>
</evidence>
<dbReference type="SMART" id="SM00249">
    <property type="entry name" value="PHD"/>
    <property type="match status" value="4"/>
</dbReference>
<feature type="region of interest" description="Disordered" evidence="29">
    <location>
        <begin position="3083"/>
        <end position="3127"/>
    </location>
</feature>
<feature type="compositionally biased region" description="Low complexity" evidence="29">
    <location>
        <begin position="828"/>
        <end position="837"/>
    </location>
</feature>
<feature type="region of interest" description="Disordered" evidence="29">
    <location>
        <begin position="2076"/>
        <end position="2161"/>
    </location>
</feature>
<evidence type="ECO:0000259" key="35">
    <source>
        <dbReference type="PROSITE" id="PS51805"/>
    </source>
</evidence>
<dbReference type="GO" id="GO:0035097">
    <property type="term" value="C:histone methyltransferase complex"/>
    <property type="evidence" value="ECO:0007669"/>
    <property type="project" value="InterPro"/>
</dbReference>
<feature type="compositionally biased region" description="Polar residues" evidence="29">
    <location>
        <begin position="2417"/>
        <end position="2434"/>
    </location>
</feature>
<dbReference type="Gene3D" id="3.30.160.360">
    <property type="match status" value="2"/>
</dbReference>
<feature type="compositionally biased region" description="Basic residues" evidence="29">
    <location>
        <begin position="3100"/>
        <end position="3115"/>
    </location>
</feature>
<feature type="compositionally biased region" description="Basic and acidic residues" evidence="29">
    <location>
        <begin position="2196"/>
        <end position="2208"/>
    </location>
</feature>
<dbReference type="CDD" id="cd19170">
    <property type="entry name" value="SET_KMT2A_2B"/>
    <property type="match status" value="1"/>
</dbReference>
<dbReference type="InterPro" id="IPR041958">
    <property type="entry name" value="KMT2A_ePHD"/>
</dbReference>
<feature type="compositionally biased region" description="Basic and acidic residues" evidence="29">
    <location>
        <begin position="1155"/>
        <end position="1179"/>
    </location>
</feature>
<evidence type="ECO:0000256" key="21">
    <source>
        <dbReference type="ARBA" id="ARBA00049353"/>
    </source>
</evidence>
<feature type="compositionally biased region" description="Polar residues" evidence="29">
    <location>
        <begin position="958"/>
        <end position="969"/>
    </location>
</feature>
<keyword evidence="37" id="KW-1185">Reference proteome</keyword>
<dbReference type="FunFam" id="3.30.40.10:FF:000002">
    <property type="entry name" value="Histone-lysine N-methyltransferase"/>
    <property type="match status" value="1"/>
</dbReference>
<feature type="compositionally biased region" description="Basic and acidic residues" evidence="29">
    <location>
        <begin position="1011"/>
        <end position="1021"/>
    </location>
</feature>
<feature type="compositionally biased region" description="Polar residues" evidence="29">
    <location>
        <begin position="2331"/>
        <end position="2340"/>
    </location>
</feature>
<evidence type="ECO:0000256" key="2">
    <source>
        <dbReference type="ARBA" id="ARBA00022481"/>
    </source>
</evidence>
<comment type="catalytic activity">
    <reaction evidence="21">
        <text>L-lysyl(4)-[histone H3] + S-adenosyl-L-methionine = N(6)-methyl-L-lysyl(4)-[histone H3] + S-adenosyl-L-homocysteine + H(+)</text>
        <dbReference type="Rhea" id="RHEA:60264"/>
        <dbReference type="Rhea" id="RHEA-COMP:15543"/>
        <dbReference type="Rhea" id="RHEA-COMP:15547"/>
        <dbReference type="ChEBI" id="CHEBI:15378"/>
        <dbReference type="ChEBI" id="CHEBI:29969"/>
        <dbReference type="ChEBI" id="CHEBI:57856"/>
        <dbReference type="ChEBI" id="CHEBI:59789"/>
        <dbReference type="ChEBI" id="CHEBI:61929"/>
        <dbReference type="EC" id="2.1.1.364"/>
    </reaction>
    <physiologicalReaction direction="left-to-right" evidence="21">
        <dbReference type="Rhea" id="RHEA:60265"/>
    </physiologicalReaction>
</comment>
<feature type="compositionally biased region" description="Basic and acidic residues" evidence="29">
    <location>
        <begin position="139"/>
        <end position="160"/>
    </location>
</feature>
<feature type="compositionally biased region" description="Low complexity" evidence="29">
    <location>
        <begin position="3383"/>
        <end position="3412"/>
    </location>
</feature>
<feature type="region of interest" description="Disordered" evidence="29">
    <location>
        <begin position="1112"/>
        <end position="1301"/>
    </location>
</feature>
<feature type="region of interest" description="Disordered" evidence="29">
    <location>
        <begin position="207"/>
        <end position="263"/>
    </location>
</feature>
<feature type="binding site" evidence="26">
    <location>
        <position position="3847"/>
    </location>
    <ligand>
        <name>Zn(2+)</name>
        <dbReference type="ChEBI" id="CHEBI:29105"/>
    </ligand>
</feature>
<feature type="compositionally biased region" description="Low complexity" evidence="29">
    <location>
        <begin position="2375"/>
        <end position="2386"/>
    </location>
</feature>
<feature type="region of interest" description="Disordered" evidence="29">
    <location>
        <begin position="2035"/>
        <end position="2063"/>
    </location>
</feature>
<keyword evidence="10 28" id="KW-0863">Zinc-finger</keyword>
<dbReference type="GO" id="GO:0040029">
    <property type="term" value="P:epigenetic regulation of gene expression"/>
    <property type="evidence" value="ECO:0007669"/>
    <property type="project" value="UniProtKB-ARBA"/>
</dbReference>
<keyword evidence="15 24" id="KW-0805">Transcription regulation</keyword>
<evidence type="ECO:0000256" key="10">
    <source>
        <dbReference type="ARBA" id="ARBA00022771"/>
    </source>
</evidence>
<comment type="catalytic activity">
    <reaction evidence="22">
        <text>N(6)-methyl-L-lysyl(4)-[histone H3] + S-adenosyl-L-methionine = N(6),N(6)-dimethyl-L-lysyl(4)-[histone H3] + S-adenosyl-L-homocysteine + H(+)</text>
        <dbReference type="Rhea" id="RHEA:60268"/>
        <dbReference type="Rhea" id="RHEA-COMP:15540"/>
        <dbReference type="Rhea" id="RHEA-COMP:15543"/>
        <dbReference type="ChEBI" id="CHEBI:15378"/>
        <dbReference type="ChEBI" id="CHEBI:57856"/>
        <dbReference type="ChEBI" id="CHEBI:59789"/>
        <dbReference type="ChEBI" id="CHEBI:61929"/>
        <dbReference type="ChEBI" id="CHEBI:61976"/>
    </reaction>
    <physiologicalReaction direction="left-to-right" evidence="22">
        <dbReference type="Rhea" id="RHEA:60269"/>
    </physiologicalReaction>
</comment>
<feature type="compositionally biased region" description="Polar residues" evidence="29">
    <location>
        <begin position="900"/>
        <end position="913"/>
    </location>
</feature>
<dbReference type="Gene3D" id="1.20.920.10">
    <property type="entry name" value="Bromodomain-like"/>
    <property type="match status" value="1"/>
</dbReference>
<evidence type="ECO:0000256" key="8">
    <source>
        <dbReference type="ARBA" id="ARBA00022723"/>
    </source>
</evidence>
<dbReference type="SUPFAM" id="SSF82199">
    <property type="entry name" value="SET domain"/>
    <property type="match status" value="1"/>
</dbReference>
<feature type="compositionally biased region" description="Polar residues" evidence="29">
    <location>
        <begin position="2139"/>
        <end position="2161"/>
    </location>
</feature>
<name>A0A8C3V5J1_CATUS</name>
<dbReference type="InterPro" id="IPR046341">
    <property type="entry name" value="SET_dom_sf"/>
</dbReference>
<dbReference type="FunFam" id="3.30.160.360:FF:000003">
    <property type="entry name" value="Histone-lysine N-methyltransferase"/>
    <property type="match status" value="1"/>
</dbReference>
<evidence type="ECO:0000259" key="34">
    <source>
        <dbReference type="PROSITE" id="PS51058"/>
    </source>
</evidence>
<evidence type="ECO:0000256" key="29">
    <source>
        <dbReference type="SAM" id="MobiDB-lite"/>
    </source>
</evidence>
<keyword evidence="12" id="KW-0832">Ubl conjugation</keyword>
<feature type="binding site" evidence="25">
    <location>
        <begin position="3796"/>
        <end position="3797"/>
    </location>
    <ligand>
        <name>S-adenosyl-L-methionine</name>
        <dbReference type="ChEBI" id="CHEBI:59789"/>
    </ligand>
</feature>
<keyword evidence="19 24" id="KW-0804">Transcription</keyword>
<feature type="region of interest" description="Disordered" evidence="29">
    <location>
        <begin position="945"/>
        <end position="974"/>
    </location>
</feature>
<feature type="compositionally biased region" description="Polar residues" evidence="29">
    <location>
        <begin position="668"/>
        <end position="681"/>
    </location>
</feature>
<feature type="compositionally biased region" description="Polar residues" evidence="29">
    <location>
        <begin position="2457"/>
        <end position="2485"/>
    </location>
</feature>
<evidence type="ECO:0000259" key="31">
    <source>
        <dbReference type="PROSITE" id="PS50016"/>
    </source>
</evidence>
<dbReference type="Pfam" id="PF02008">
    <property type="entry name" value="zf-CXXC"/>
    <property type="match status" value="1"/>
</dbReference>
<dbReference type="InterPro" id="IPR036427">
    <property type="entry name" value="Bromodomain-like_sf"/>
</dbReference>
<dbReference type="SMART" id="SM00317">
    <property type="entry name" value="SET"/>
    <property type="match status" value="1"/>
</dbReference>
<keyword evidence="20 24" id="KW-0539">Nucleus</keyword>
<dbReference type="SMART" id="SM00541">
    <property type="entry name" value="FYRN"/>
    <property type="match status" value="1"/>
</dbReference>
<sequence>CGERAAVGVGSAGSADSGQRRERAVAAGLTFRSSSFSLSGNGLQGFCDEQFLGFGSDEEVKVRSPTRSPTVKSSPRKPRGRPRSSSDRSSTVLSDSSSVCSPSSKSETTSMEKVKKKESKSGEKRRGRPPTLTSVKFKLSQEKDTSDIQKGSKDEKESLKKIKRSPSTTFQQATKIKKLRTSKLSPLKSKFKPGAKLQIGRKSVQIVRRRGRPPSSERLKTSSALVINSQLEKPQRIRKEKDGTPPLTKEEKAAVRQSPRRIKPVRIIPSTKRTDAAIAKQLLQRAKKGAQKKIEKEAAKLQGRKGRTQLKNIRQFIMPVVSAISSRIIKTPKRFIEDEDYDPPIKISRLESTPNSRFSTTSCGSSEKSSAASQHSSQMSSDSSRSSSPSVDTSTDSQASEEMQMLSEERSNTPEVHTSLPVSQSPENDNDDRRNRRFSITERSFGQRTTKKLSALPSMPQQQSSSSPPPPLLTPPPPLQPASSISDHTPWLMPPTIPLASPFLPTSAAPMQEKRKSILREPTFRWTSLKHSRSEPQYFSSAKYAKEGLIRKPIFDNFRPPPLTPEDVGFASGFSTPGATGPTRLFSLHSGARFDMHKRSPLLRAPRFTPSEAHSRIFESVTLPSSVSRSTTGTSATGTSSRRRKRKAFSPIRSEPRSPSHSMRTRSGRLSTSDLATLTPQSSVSSSLTSISVSSLATSALNSTFTFPSHSLSQSGESAERSQRPRKQTSAPAEPFSSGSPTPLFPWFTSSPQTERGKNKDRAAEELSKDKDADKGLEKDKSREKDREREKENKRESRKEKRRKGSEIQSSGALFPVGKTPKEKVSEDAAASSSAKKTAGRKKSTAVDPTADASTAALADTTAVKTKTSKKGRGGLDKSDLDLSPTVPSLEKEKALRLSAPSSSTVKHSASSISSMLAQADKLPMTDKRVASLLKKAKAQLYKIEKSKSLKQADQPKAQGQESDSSETSVRGPRIKHVCRRAAVALGRKRAVFPDDMPTLSALPWEEREKILSSMGNDDKSSIAGSEEAEPLAPPIKPIKPVTRNKTQQEPPVKKGRRSRRCGQCSGCQVPEDCGVCTNCLDKPKFGGRNIKKQCCKMRKCQNLQWMPSKAYLQKQAKAAKKKEKKSKTNEKKESHSGKSQLDSGQKQTPQAVVPREDNSGKKSSEPARKPVEEKHEDGNSSIPVSEPKQVPASGTRKTGKQISQPVQLPPSQPPSSGPLKKEAPKLSTSEPKKKQTPQPEIGTEQSKQKKIAPRPTFPVKQKPKEKEKPPPLSKPESSTLNLLSTLTNGSSSKQKPPTDGVHRIRVDFKVEDKIHWNESPLKVLAVTAEFVCLFVYCQVCCEPFHKFCLEESERPQEDQLENWCCRRCKFCHVCGRQHQATKQLLECNKCRNSYHPECLGPNYPTKPTKKKKVWICTKCVRCKSCGSTTPGKGWDAQWSHDFSLCHDCAKLFAKGNFCPLCDKCYDDDDYESKMMQCGKCDRWVHSKCENLSDEMYEILSNLPESVAYTCINCTEQHPAEWRLALEKELQISLRQVLTALLNSRTTSHLLRYRQAAKPPDLNPETEESIPSRSSPEGPDPPVLTEVSKQEEQQPLDLEGVKRKMDQGSYTSVLDFSDDIVKIIQAAINADGGQPEIKKANSMVKSFFIRQMERVFPWFSVKKSRFWEPNKVTSNSGMLPNAVLPPSLDHNYAQWQEREENSCTEQPPLMKKIIPAPKLRGPGEPDSPTPLHPPTPPISGSDRSREDSPELNPPPDVEDNRQCALCLKYGDDSANDAGRLLYIGQNEWTHVNCALWSAEVFEDDDGSLKNVHMAVIRGKQLRCEFCQKSGATVGCCLTSCTSNYHFMCSRVKNCVFLDDKKVYCQRHRDLIKGEVVPENGFEVLRRVFVDFEGISLRRKFLSGLEPENIHMMIGSMTIDCLGILNDLSDCEDKLFPIGYQCSRVYWSTTDARKRCVYTCKIMECRPPVIEPDINSTVEHDDNRTIAHSPVPLTEILPKDTRNAPEIVNPPSPDRPLHSQTSSSCYYPVVSKGPRIRAPSYPSAQRSPGSRPLPSAGSPTPVTHEIVTVGDPLLSSGLKSIGSRRHSTSSLSQQQSKLRMISPTRAGNTYSRHSVSSVSSMGPSSEYEPAVKSTDRFVGSVSTGPTSAPVQSCSTSSGSQKTVATNGNKIYQLDASQSAEGKHSSSSDFIAKGAPSKGEKMKTSKDPDYSSHTFVSGGSSKVSTQPSSSSGTEMSKIGIFQECSGSFSSKEAIPFPPLHQRGPRKDRDQHMEPLQPEKTTVVDEMDAKTLKAVGVNSRSPAASEQVATAPKDKRQKGKKLMKDSFKEKHSLKSLTETSQAAGSDELKPDFGNQGLATEEISQRLCNNIPAEKAGEKSPSSQGPSKGSAVQLEAAPKESQAPRKRTVKVTLTPLKMESENQSKNAQQESDAETQSAGADLAALAEPSSASESPEENPVIQGSPNEAPTQESQNNTYENLAIQDNSLMLQDGSKAQEEGSYKRRYPRRSARARSNMFFGLTPLYGVRSYGEEDIPFYSNSTGKKRGKRSAEGQVDGADDLSTSDEDDLYYYNFTRTVVSSNAEERLASHSLFREEEQCDLPKISQLDGVDDGTESDTSVTATTRKVSQVTKRSGKENGTENLKLDRAEEAGEKVQVTKSSGVHKTDPKIDNCHPVSRVKAQGQDSLEAQLSSLETGRRAHASTPADKNLLDTFNTELLKSDSDNNNSDDCGNILPSDIMDFVLKNTPSMQALGESPESSSSELLTLGEGLGLDSNRGKDMGLFEVFSQQLPTTEPVDSSVSSSISAEEQFELPLELPSDLSVLTTRSPTVPSQNHNRLASGEKRVTVTEKSASGEGDAALLSPGVDPSPEGHMTPDHFIQGHIDAEHIASPACGPVEQGHGSNQDLTRNSGTPGIQVPVSPTVPLQSQKYVPNSTDSPGPSQISNAAVQTTPPHLKPAAEKLLVVNQNMQPLYVLQTLPNGVTQKIQLTPSVSSAQSVMESNPSVLGPMGSGLTLTTGLNPSLPPSQPLFPPTSKGLLPMSHHQHIHPFSTPAQTGFPPNISSPSPGLLIGVQPSPDPQLLVSEASQRTDLGTAASTPAAALGKKRPISRLQSRKNKKLAPSGTPSAIAPSDMVSNMTLINFAPSQISNHPLDLGSIANSTSHRTVPNIIKRSKSGVMYFEQTSLLPQGGTTTAVSTSPSIIGADASHLPAGPVSGLTSSSSVLNVVSMQATAAPSTGGSVPGHVLGQSSVTLTSPGLLGDLGSISNLLIKASQQSLGLQEQHMTLPPSSGMFSQLGASQTPSTAAMTAASSICVLPSAQTMGMTVAPSSADPEGSYQLQHMTQLLANKTGAASSQLDLSTVTATTQLSSFPQLVDVPNNTRLEQSKASSSVMHASSASPGGSPSPGQQSASSSALGTTKMKPKVKRIQPFLDKGNGKKHKTSHAWAGSSEAHVPEKGAVAVPQVSATGTPAAKADAQDAASTEQPLQKPHGQSAGYFQLWNTRCINHRSFRFPSSCWLLSFLGSKALEEEESTFSSPLMFWLQQEQKRKECLGEKKPKKGLVFEISSDDGFQICAESIEDAWKSLTDKVQEARSNARLKQLSFAGVNGLRMLGIIHDTVVFLIEQLYGAKHCHNYKFRFHKPEEANEPPLNPHGSARAEVHLRKSAFDMFNFLASKHRQPPEYNPNDEEEEEVQLKSARRATSMDLPMPMRFRHLKKTSKEAVGVYRSPIHGRGLFCKRNIDAGEMVIEYSGNVIRSILTDKREKYYDSKGIGCYMFRIDDSEVVDATMHGNAARFINHSCEPNCYSRVINIDGQKHIVIFAMRKIYRGEELTYDYKFPIEDASNKLPCNCGAKKCRKFLN</sequence>
<feature type="compositionally biased region" description="Low complexity" evidence="29">
    <location>
        <begin position="850"/>
        <end position="863"/>
    </location>
</feature>
<feature type="region of interest" description="Disordered" evidence="29">
    <location>
        <begin position="707"/>
        <end position="913"/>
    </location>
</feature>
<dbReference type="PROSITE" id="PS50014">
    <property type="entry name" value="BROMODOMAIN_2"/>
    <property type="match status" value="1"/>
</dbReference>
<evidence type="ECO:0000256" key="25">
    <source>
        <dbReference type="PIRSR" id="PIRSR010354-50"/>
    </source>
</evidence>
<proteinExistence type="inferred from homology"/>
<dbReference type="InterPro" id="IPR002857">
    <property type="entry name" value="Znf_CXXC"/>
</dbReference>
<feature type="binding site" evidence="25">
    <location>
        <position position="3848"/>
    </location>
    <ligand>
        <name>S-adenosyl-L-methionine</name>
        <dbReference type="ChEBI" id="CHEBI:59789"/>
    </ligand>
</feature>
<evidence type="ECO:0000259" key="33">
    <source>
        <dbReference type="PROSITE" id="PS50868"/>
    </source>
</evidence>
<feature type="binding site" evidence="26">
    <location>
        <position position="3849"/>
    </location>
    <ligand>
        <name>Zn(2+)</name>
        <dbReference type="ChEBI" id="CHEBI:29105"/>
    </ligand>
</feature>
<evidence type="ECO:0000256" key="20">
    <source>
        <dbReference type="ARBA" id="ARBA00023242"/>
    </source>
</evidence>
<feature type="compositionally biased region" description="Basic and acidic residues" evidence="29">
    <location>
        <begin position="2319"/>
        <end position="2329"/>
    </location>
</feature>
<dbReference type="PANTHER" id="PTHR45838:SF2">
    <property type="entry name" value="HISTONE-LYSINE N-METHYLTRANSFERASE 2A"/>
    <property type="match status" value="1"/>
</dbReference>
<dbReference type="InterPro" id="IPR034732">
    <property type="entry name" value="EPHD"/>
</dbReference>
<dbReference type="PROSITE" id="PS50016">
    <property type="entry name" value="ZF_PHD_2"/>
    <property type="match status" value="2"/>
</dbReference>
<dbReference type="GO" id="GO:0035162">
    <property type="term" value="P:embryonic hemopoiesis"/>
    <property type="evidence" value="ECO:0007669"/>
    <property type="project" value="UniProtKB-ARBA"/>
</dbReference>
<evidence type="ECO:0000256" key="27">
    <source>
        <dbReference type="PROSITE-ProRule" id="PRU00035"/>
    </source>
</evidence>
<feature type="region of interest" description="Disordered" evidence="29">
    <location>
        <begin position="1"/>
        <end position="20"/>
    </location>
</feature>
<dbReference type="PROSITE" id="PS51058">
    <property type="entry name" value="ZF_CXXC"/>
    <property type="match status" value="1"/>
</dbReference>
<dbReference type="InterPro" id="IPR011011">
    <property type="entry name" value="Znf_FYVE_PHD"/>
</dbReference>
<feature type="domain" description="SET" evidence="32">
    <location>
        <begin position="3719"/>
        <end position="3835"/>
    </location>
</feature>
<dbReference type="InterPro" id="IPR013083">
    <property type="entry name" value="Znf_RING/FYVE/PHD"/>
</dbReference>
<dbReference type="InterPro" id="IPR047219">
    <property type="entry name" value="KMT2A_2B_SET"/>
</dbReference>
<feature type="region of interest" description="Disordered" evidence="29">
    <location>
        <begin position="345"/>
        <end position="492"/>
    </location>
</feature>
<evidence type="ECO:0000313" key="36">
    <source>
        <dbReference type="Ensembl" id="ENSCUSP00005022267.1"/>
    </source>
</evidence>
<dbReference type="PROSITE" id="PS51805">
    <property type="entry name" value="EPHD"/>
    <property type="match status" value="1"/>
</dbReference>
<feature type="compositionally biased region" description="Low complexity" evidence="29">
    <location>
        <begin position="87"/>
        <end position="109"/>
    </location>
</feature>
<dbReference type="InterPro" id="IPR003889">
    <property type="entry name" value="FYrich_C"/>
</dbReference>
<dbReference type="InterPro" id="IPR019787">
    <property type="entry name" value="Znf_PHD-finger"/>
</dbReference>
<evidence type="ECO:0000256" key="11">
    <source>
        <dbReference type="ARBA" id="ARBA00022833"/>
    </source>
</evidence>
<keyword evidence="4" id="KW-0597">Phosphoprotein</keyword>
<keyword evidence="9" id="KW-0677">Repeat</keyword>
<evidence type="ECO:0000256" key="14">
    <source>
        <dbReference type="ARBA" id="ARBA00022990"/>
    </source>
</evidence>
<feature type="compositionally biased region" description="Low complexity" evidence="29">
    <location>
        <begin position="2438"/>
        <end position="2449"/>
    </location>
</feature>
<dbReference type="FunFam" id="3.30.40.10:FF:000089">
    <property type="entry name" value="Histone-lysine N-methyltransferase"/>
    <property type="match status" value="1"/>
</dbReference>
<feature type="region of interest" description="Disordered" evidence="29">
    <location>
        <begin position="3675"/>
        <end position="3698"/>
    </location>
</feature>
<feature type="compositionally biased region" description="Basic and acidic residues" evidence="29">
    <location>
        <begin position="110"/>
        <end position="124"/>
    </location>
</feature>
<dbReference type="Pfam" id="PF00628">
    <property type="entry name" value="PHD"/>
    <property type="match status" value="2"/>
</dbReference>
<feature type="compositionally biased region" description="Low complexity" evidence="29">
    <location>
        <begin position="2215"/>
        <end position="2230"/>
    </location>
</feature>
<evidence type="ECO:0000259" key="32">
    <source>
        <dbReference type="PROSITE" id="PS50280"/>
    </source>
</evidence>
<feature type="compositionally biased region" description="Polar residues" evidence="29">
    <location>
        <begin position="3083"/>
        <end position="3093"/>
    </location>
</feature>
<dbReference type="FunFam" id="2.170.270.10:FF:000149">
    <property type="entry name" value="Myeloid/lymphoid or mixed-lineage leukemia"/>
    <property type="match status" value="1"/>
</dbReference>
<dbReference type="SUPFAM" id="SSF47370">
    <property type="entry name" value="Bromodomain"/>
    <property type="match status" value="1"/>
</dbReference>
<evidence type="ECO:0000256" key="17">
    <source>
        <dbReference type="ARBA" id="ARBA00023117"/>
    </source>
</evidence>
<feature type="compositionally biased region" description="Low complexity" evidence="29">
    <location>
        <begin position="3469"/>
        <end position="3478"/>
    </location>
</feature>
<dbReference type="CDD" id="cd05493">
    <property type="entry name" value="Bromo_ALL-1"/>
    <property type="match status" value="1"/>
</dbReference>
<dbReference type="EC" id="2.1.1.364" evidence="24"/>
<keyword evidence="18" id="KW-0238">DNA-binding</keyword>
<keyword evidence="11 26" id="KW-0862">Zinc</keyword>
<feature type="region of interest" description="Disordered" evidence="29">
    <location>
        <begin position="2247"/>
        <end position="2504"/>
    </location>
</feature>
<feature type="compositionally biased region" description="Polar residues" evidence="29">
    <location>
        <begin position="1138"/>
        <end position="1151"/>
    </location>
</feature>
<feature type="region of interest" description="Disordered" evidence="29">
    <location>
        <begin position="57"/>
        <end position="175"/>
    </location>
</feature>
<feature type="compositionally biased region" description="Polar residues" evidence="29">
    <location>
        <begin position="2920"/>
        <end position="2947"/>
    </location>
</feature>
<dbReference type="Pfam" id="PF00856">
    <property type="entry name" value="SET"/>
    <property type="match status" value="1"/>
</dbReference>
<feature type="compositionally biased region" description="Pro residues" evidence="29">
    <location>
        <begin position="1208"/>
        <end position="1217"/>
    </location>
</feature>
<dbReference type="PROSITE" id="PS50280">
    <property type="entry name" value="SET"/>
    <property type="match status" value="1"/>
</dbReference>
<evidence type="ECO:0000259" key="30">
    <source>
        <dbReference type="PROSITE" id="PS50014"/>
    </source>
</evidence>
<evidence type="ECO:0000256" key="4">
    <source>
        <dbReference type="ARBA" id="ARBA00022553"/>
    </source>
</evidence>
<evidence type="ECO:0000256" key="7">
    <source>
        <dbReference type="ARBA" id="ARBA00022691"/>
    </source>
</evidence>